<organism evidence="1 2">
    <name type="scientific">Strongyloides venezuelensis</name>
    <name type="common">Threadworm</name>
    <dbReference type="NCBI Taxonomy" id="75913"/>
    <lineage>
        <taxon>Eukaryota</taxon>
        <taxon>Metazoa</taxon>
        <taxon>Ecdysozoa</taxon>
        <taxon>Nematoda</taxon>
        <taxon>Chromadorea</taxon>
        <taxon>Rhabditida</taxon>
        <taxon>Tylenchina</taxon>
        <taxon>Panagrolaimomorpha</taxon>
        <taxon>Strongyloidoidea</taxon>
        <taxon>Strongyloididae</taxon>
        <taxon>Strongyloides</taxon>
    </lineage>
</organism>
<reference evidence="2" key="2">
    <citation type="submission" date="2015-08" db="UniProtKB">
        <authorList>
            <consortium name="WormBaseParasite"/>
        </authorList>
    </citation>
    <scope>IDENTIFICATION</scope>
</reference>
<protein>
    <submittedName>
        <fullName evidence="2">DNA-binding protein</fullName>
    </submittedName>
</protein>
<accession>A0A0K0EUX5</accession>
<dbReference type="AlphaFoldDB" id="A0A0K0EUX5"/>
<sequence length="74" mass="8232">MNERYNGPFIIITIDENTSNCELSKMLRSGKISHTTSRGKRIYNLAHVKQLKLYKLSPGGGEIQLPGDKATNAI</sequence>
<evidence type="ECO:0000313" key="1">
    <source>
        <dbReference type="Proteomes" id="UP000035680"/>
    </source>
</evidence>
<evidence type="ECO:0000313" key="2">
    <source>
        <dbReference type="WBParaSite" id="SVE_0032200.1"/>
    </source>
</evidence>
<dbReference type="Proteomes" id="UP000035680">
    <property type="component" value="Unassembled WGS sequence"/>
</dbReference>
<reference evidence="1" key="1">
    <citation type="submission" date="2014-07" db="EMBL/GenBank/DDBJ databases">
        <authorList>
            <person name="Martin A.A"/>
            <person name="De Silva N."/>
        </authorList>
    </citation>
    <scope>NUCLEOTIDE SEQUENCE</scope>
</reference>
<name>A0A0K0EUX5_STRVS</name>
<keyword evidence="1" id="KW-1185">Reference proteome</keyword>
<proteinExistence type="predicted"/>
<dbReference type="WBParaSite" id="SVE_0032200.1">
    <property type="protein sequence ID" value="SVE_0032200.1"/>
    <property type="gene ID" value="SVE_0032200"/>
</dbReference>